<sequence>MSMQVHHVAQLDRDVADEVTKWLKYLKGQVTTVQFLTTTIPDPKEPEKWRVQYEAYITYQR</sequence>
<gene>
    <name evidence="1" type="ORF">ABRP34_03840</name>
</gene>
<organism evidence="1">
    <name type="scientific">Arthrobacter sp. K5</name>
    <dbReference type="NCBI Taxonomy" id="2839623"/>
    <lineage>
        <taxon>Bacteria</taxon>
        <taxon>Bacillati</taxon>
        <taxon>Actinomycetota</taxon>
        <taxon>Actinomycetes</taxon>
        <taxon>Micrococcales</taxon>
        <taxon>Micrococcaceae</taxon>
        <taxon>Arthrobacter</taxon>
    </lineage>
</organism>
<name>A0AAU8ETK8_9MICC</name>
<reference evidence="1" key="1">
    <citation type="submission" date="2024-06" db="EMBL/GenBank/DDBJ databases">
        <title>Biodegradation of dimethachlon by Arthrobacter sp. K5: mechanistic insights and ecological implications.</title>
        <authorList>
            <person name="Hu S."/>
            <person name="Lu P."/>
        </authorList>
    </citation>
    <scope>NUCLEOTIDE SEQUENCE</scope>
    <source>
        <strain evidence="1">K5</strain>
    </source>
</reference>
<proteinExistence type="predicted"/>
<accession>A0AAU8ETK8</accession>
<dbReference type="EMBL" id="CP159279">
    <property type="protein sequence ID" value="XCH12158.1"/>
    <property type="molecule type" value="Genomic_DNA"/>
</dbReference>
<protein>
    <submittedName>
        <fullName evidence="1">Uncharacterized protein</fullName>
    </submittedName>
</protein>
<dbReference type="AlphaFoldDB" id="A0AAU8ETK8"/>
<dbReference type="RefSeq" id="WP_003800813.1">
    <property type="nucleotide sequence ID" value="NZ_CP159279.1"/>
</dbReference>
<evidence type="ECO:0000313" key="1">
    <source>
        <dbReference type="EMBL" id="XCH12158.1"/>
    </source>
</evidence>